<dbReference type="PANTHER" id="PTHR46580">
    <property type="entry name" value="SENSOR KINASE-RELATED"/>
    <property type="match status" value="1"/>
</dbReference>
<dbReference type="EMBL" id="CP007128">
    <property type="protein sequence ID" value="AHG87625.1"/>
    <property type="molecule type" value="Genomic_DNA"/>
</dbReference>
<dbReference type="InterPro" id="IPR028994">
    <property type="entry name" value="Integrin_alpha_N"/>
</dbReference>
<dbReference type="Gene3D" id="2.130.10.130">
    <property type="entry name" value="Integrin alpha, N-terminal"/>
    <property type="match status" value="1"/>
</dbReference>
<proteinExistence type="predicted"/>
<dbReference type="PANTHER" id="PTHR46580:SF2">
    <property type="entry name" value="MAM DOMAIN-CONTAINING PROTEIN"/>
    <property type="match status" value="1"/>
</dbReference>
<evidence type="ECO:0000313" key="3">
    <source>
        <dbReference type="Proteomes" id="UP000019151"/>
    </source>
</evidence>
<gene>
    <name evidence="2" type="ORF">J421_0088</name>
</gene>
<dbReference type="Pfam" id="PF13517">
    <property type="entry name" value="FG-GAP_3"/>
    <property type="match status" value="1"/>
</dbReference>
<organism evidence="2 3">
    <name type="scientific">Gemmatirosa kalamazoonensis</name>
    <dbReference type="NCBI Taxonomy" id="861299"/>
    <lineage>
        <taxon>Bacteria</taxon>
        <taxon>Pseudomonadati</taxon>
        <taxon>Gemmatimonadota</taxon>
        <taxon>Gemmatimonadia</taxon>
        <taxon>Gemmatimonadales</taxon>
        <taxon>Gemmatimonadaceae</taxon>
        <taxon>Gemmatirosa</taxon>
    </lineage>
</organism>
<keyword evidence="3" id="KW-1185">Reference proteome</keyword>
<sequence length="755" mass="76971">MPTTSTLQAPASMTPDHLVGDVSARMIAVPGRPRFLTGGLGRDAQLVFENPSNGDHAYWRIRNGAINSTGSYGVVPTSWTIVGGADISNDAIDDIYWQNTPSNGIVAWRLDGSDAISATLAMAVTAPSPWKVSTVADLNKDGSGDLLWRNTTTGDLVVWLMTGGTNLGTSALLSNVPTAWQLAAAGDLDGDGNVDLFWQNTANGARVVWKMTGTNHTSTIDLGVVPTNWTIAAIGDYDDDGHNDIFWQDPTTGVLVIWRMNGTTWLGTVTPGSPPAPWLLKVVRRSGGNTPAPVQVTLQSITTPNAIGLPVAANTSDIHGNITANVTVNTGGYQVDSVRATVSGVRLRCANAISGSAVPVACTLSTSSFNATTGAALALNGARSLVIETFYRPQGGGASQTATLTQPLTLNNTSGVYLAVTTAPSAAQAAVNAFGAATSNTGLLWRAGSVTVSALPVSFGAAVPAGPYTISLQDATGVIAQHTTTASGSAFTTTFSGTTGDAFDLNSGVTSRTLDGYTTPGAGQATLSNLNEIQSGTFVVLGTGASTSGTPVLNSDGTVASLVGNGGVTFVNTLNAPLYIDNQSPQPVAQFGTTGLPAANFSSTGTAYQGLINPAFTFASRLTPMFRSTASNNASALTATNPDYNGVDRISIAFYGGNAPQTATALTTSGTVLTTGAQLPLNSSPTAYNAAVKLTDVLGNSRSQLIAGDIVLGSNGTAVTSSATLTFGVDNSAPSIVAPTAAIARPLTGGARQQR</sequence>
<dbReference type="Proteomes" id="UP000019151">
    <property type="component" value="Chromosome"/>
</dbReference>
<evidence type="ECO:0000256" key="1">
    <source>
        <dbReference type="ARBA" id="ARBA00022729"/>
    </source>
</evidence>
<name>W0RBD4_9BACT</name>
<keyword evidence="1" id="KW-0732">Signal</keyword>
<dbReference type="InterPro" id="IPR013517">
    <property type="entry name" value="FG-GAP"/>
</dbReference>
<accession>W0RBD4</accession>
<reference evidence="2 3" key="1">
    <citation type="journal article" date="2014" name="Genome Announc.">
        <title>Genome Sequence and Methylome of Soil Bacterium Gemmatirosa kalamazoonensis KBS708T, a Member of the Rarely Cultivated Gemmatimonadetes Phylum.</title>
        <authorList>
            <person name="Debruyn J.M."/>
            <person name="Radosevich M."/>
            <person name="Wommack K.E."/>
            <person name="Polson S.W."/>
            <person name="Hauser L.J."/>
            <person name="Fawaz M.N."/>
            <person name="Korlach J."/>
            <person name="Tsai Y.C."/>
        </authorList>
    </citation>
    <scope>NUCLEOTIDE SEQUENCE [LARGE SCALE GENOMIC DNA]</scope>
    <source>
        <strain evidence="2 3">KBS708</strain>
    </source>
</reference>
<dbReference type="STRING" id="861299.J421_0088"/>
<dbReference type="SUPFAM" id="SSF69318">
    <property type="entry name" value="Integrin alpha N-terminal domain"/>
    <property type="match status" value="1"/>
</dbReference>
<dbReference type="AlphaFoldDB" id="W0RBD4"/>
<protein>
    <recommendedName>
        <fullName evidence="4">FG-GAP repeat protein</fullName>
    </recommendedName>
</protein>
<dbReference type="InParanoid" id="W0RBD4"/>
<dbReference type="HOGENOM" id="CLU_368722_0_0_0"/>
<dbReference type="eggNOG" id="COG1404">
    <property type="taxonomic scope" value="Bacteria"/>
</dbReference>
<evidence type="ECO:0008006" key="4">
    <source>
        <dbReference type="Google" id="ProtNLM"/>
    </source>
</evidence>
<dbReference type="KEGG" id="gba:J421_0088"/>
<evidence type="ECO:0000313" key="2">
    <source>
        <dbReference type="EMBL" id="AHG87625.1"/>
    </source>
</evidence>